<feature type="compositionally biased region" description="Polar residues" evidence="7">
    <location>
        <begin position="394"/>
        <end position="405"/>
    </location>
</feature>
<dbReference type="GeneID" id="34525721"/>
<evidence type="ECO:0000256" key="2">
    <source>
        <dbReference type="ARBA" id="ARBA00022723"/>
    </source>
</evidence>
<dbReference type="FunFam" id="3.30.50.10:FF:000007">
    <property type="entry name" value="Nitrogen regulatory AreA, N-terminal"/>
    <property type="match status" value="1"/>
</dbReference>
<feature type="region of interest" description="Disordered" evidence="7">
    <location>
        <begin position="220"/>
        <end position="254"/>
    </location>
</feature>
<evidence type="ECO:0000259" key="8">
    <source>
        <dbReference type="PROSITE" id="PS50114"/>
    </source>
</evidence>
<keyword evidence="2" id="KW-0479">Metal-binding</keyword>
<reference evidence="10" key="2">
    <citation type="submission" date="2012-08" db="EMBL/GenBank/DDBJ databases">
        <title>Genome sequence of Kazachstania naganishii.</title>
        <authorList>
            <person name="Gordon J.L."/>
            <person name="Armisen D."/>
            <person name="Proux-Wera E."/>
            <person name="OhEigeartaigh S.S."/>
            <person name="Byrne K.P."/>
            <person name="Wolfe K.H."/>
        </authorList>
    </citation>
    <scope>NUCLEOTIDE SEQUENCE [LARGE SCALE GENOMIC DNA]</scope>
    <source>
        <strain evidence="10">ATCC MYA-139 / BCRC 22969 / CBS 8797 / CCRC 22969 / KCTC 17520 / NBRC 10181 / NCYC 3082</strain>
    </source>
</reference>
<feature type="compositionally biased region" description="Polar residues" evidence="7">
    <location>
        <begin position="220"/>
        <end position="230"/>
    </location>
</feature>
<dbReference type="PRINTS" id="PR00619">
    <property type="entry name" value="GATAZNFINGER"/>
</dbReference>
<feature type="region of interest" description="Disordered" evidence="7">
    <location>
        <begin position="161"/>
        <end position="198"/>
    </location>
</feature>
<dbReference type="SMART" id="SM00401">
    <property type="entry name" value="ZnF_GATA"/>
    <property type="match status" value="1"/>
</dbReference>
<feature type="domain" description="GATA-type" evidence="8">
    <location>
        <begin position="330"/>
        <end position="383"/>
    </location>
</feature>
<dbReference type="eggNOG" id="KOG1601">
    <property type="taxonomic scope" value="Eukaryota"/>
</dbReference>
<dbReference type="PANTHER" id="PTHR10071">
    <property type="entry name" value="TRANSCRIPTION FACTOR GATA FAMILY MEMBER"/>
    <property type="match status" value="1"/>
</dbReference>
<organism evidence="9 10">
    <name type="scientific">Huiozyma naganishii (strain ATCC MYA-139 / BCRC 22969 / CBS 8797 / KCTC 17520 / NBRC 10181 / NCYC 3082 / Yp74L-3)</name>
    <name type="common">Yeast</name>
    <name type="synonym">Kazachstania naganishii</name>
    <dbReference type="NCBI Taxonomy" id="1071383"/>
    <lineage>
        <taxon>Eukaryota</taxon>
        <taxon>Fungi</taxon>
        <taxon>Dikarya</taxon>
        <taxon>Ascomycota</taxon>
        <taxon>Saccharomycotina</taxon>
        <taxon>Saccharomycetes</taxon>
        <taxon>Saccharomycetales</taxon>
        <taxon>Saccharomycetaceae</taxon>
        <taxon>Huiozyma</taxon>
    </lineage>
</organism>
<dbReference type="GO" id="GO:0000122">
    <property type="term" value="P:negative regulation of transcription by RNA polymerase II"/>
    <property type="evidence" value="ECO:0007669"/>
    <property type="project" value="TreeGrafter"/>
</dbReference>
<feature type="compositionally biased region" description="Polar residues" evidence="7">
    <location>
        <begin position="608"/>
        <end position="621"/>
    </location>
</feature>
<keyword evidence="4" id="KW-0862">Zinc</keyword>
<feature type="region of interest" description="Disordered" evidence="7">
    <location>
        <begin position="706"/>
        <end position="741"/>
    </location>
</feature>
<evidence type="ECO:0000256" key="7">
    <source>
        <dbReference type="SAM" id="MobiDB-lite"/>
    </source>
</evidence>
<dbReference type="EMBL" id="HE978317">
    <property type="protein sequence ID" value="CCK70032.1"/>
    <property type="molecule type" value="Genomic_DNA"/>
</dbReference>
<dbReference type="PROSITE" id="PS50114">
    <property type="entry name" value="GATA_ZN_FINGER_2"/>
    <property type="match status" value="1"/>
</dbReference>
<dbReference type="GO" id="GO:0005634">
    <property type="term" value="C:nucleus"/>
    <property type="evidence" value="ECO:0007669"/>
    <property type="project" value="UniProtKB-SubCell"/>
</dbReference>
<dbReference type="Proteomes" id="UP000006310">
    <property type="component" value="Chromosome 4"/>
</dbReference>
<evidence type="ECO:0000313" key="9">
    <source>
        <dbReference type="EMBL" id="CCK70032.1"/>
    </source>
</evidence>
<dbReference type="Pfam" id="PF00320">
    <property type="entry name" value="GATA"/>
    <property type="match status" value="1"/>
</dbReference>
<feature type="compositionally biased region" description="Low complexity" evidence="7">
    <location>
        <begin position="483"/>
        <end position="500"/>
    </location>
</feature>
<keyword evidence="3 6" id="KW-0863">Zinc-finger</keyword>
<dbReference type="InterPro" id="IPR000679">
    <property type="entry name" value="Znf_GATA"/>
</dbReference>
<evidence type="ECO:0000256" key="3">
    <source>
        <dbReference type="ARBA" id="ARBA00022771"/>
    </source>
</evidence>
<evidence type="ECO:0000256" key="4">
    <source>
        <dbReference type="ARBA" id="ARBA00022833"/>
    </source>
</evidence>
<protein>
    <recommendedName>
        <fullName evidence="8">GATA-type domain-containing protein</fullName>
    </recommendedName>
</protein>
<dbReference type="PROSITE" id="PS00344">
    <property type="entry name" value="GATA_ZN_FINGER_1"/>
    <property type="match status" value="1"/>
</dbReference>
<accession>J7RY41</accession>
<sequence>MRDSKHNGDNGDIYEWKHGDGADGAAGGPVFGSGNVNSSTFDSMLEALPDDINFANFAKSSSDVNGFFDLESPTVEEPSNEHDDGHMLDTNQLTTEPSHEAYPTIFDEMMTALDPSDVTAPSRKSGATASVPIDIAESAPNNNMQNGEIAQLWDFTVDTLQMTPSNSSDSATISAPNSYNSESGAFQNGHGMTPIVHHEGNKLNTASKTSLFSNSYNNTTNIQNFPTSPSALHHHSQNNSSGNNKGGRNSLRTSRKASLSNVNEMMAGASVFKTVNSNSSISIPLTVSNTSNSIRKNQSFPRQLSSCSLANLNKRTTDLSTGASSSIMHKKPTIQCFNCKTFKTPLWRRDTDGNTLCNACGLFQKLHGTMRPLSLKSDVIKKRNTKKRTKKTQDSNNLDNPNCNIPKNIVPKSISKPTATTATTVMTTNTKKKTSSTVTTTTTATSAGSIFNNNSHTGGYTNSLSTSNLSKLNGGFMTHGRRNSNSSSVSSKSSSSRSVVPILPKPVAFSGQPGYTSANNSAASSPRYISTQHTSNSPLQQGLFSSSASGRTGGISIGRRKLSRNASNSSSFVANSLQNLHQQHRNQSYSVDTPNGWNSPHTGKFQPVHQNSSPSTTSNGNFDLFNADGHAATQKSIPSDKRNTHTSLLSQQLQESNPLEYTGGKPSANTALQISDSQLPRQNSPSVGRTVPNTNIYTESVQFQRHGSFQQQPLSIQQTQTQQQQQQQQQHQHQQNKHNTLSKISDDLDWLKFGI</sequence>
<dbReference type="GO" id="GO:0005829">
    <property type="term" value="C:cytosol"/>
    <property type="evidence" value="ECO:0007669"/>
    <property type="project" value="EnsemblFungi"/>
</dbReference>
<feature type="compositionally biased region" description="Polar residues" evidence="7">
    <location>
        <begin position="161"/>
        <end position="186"/>
    </location>
</feature>
<feature type="region of interest" description="Disordered" evidence="7">
    <location>
        <begin position="72"/>
        <end position="95"/>
    </location>
</feature>
<feature type="compositionally biased region" description="Basic and acidic residues" evidence="7">
    <location>
        <begin position="1"/>
        <end position="21"/>
    </location>
</feature>
<dbReference type="GO" id="GO:0045944">
    <property type="term" value="P:positive regulation of transcription by RNA polymerase II"/>
    <property type="evidence" value="ECO:0007669"/>
    <property type="project" value="EnsemblFungi"/>
</dbReference>
<feature type="region of interest" description="Disordered" evidence="7">
    <location>
        <begin position="472"/>
        <end position="570"/>
    </location>
</feature>
<dbReference type="InterPro" id="IPR013088">
    <property type="entry name" value="Znf_NHR/GATA"/>
</dbReference>
<feature type="compositionally biased region" description="Polar residues" evidence="7">
    <location>
        <begin position="582"/>
        <end position="601"/>
    </location>
</feature>
<name>J7RY41_HUIN7</name>
<dbReference type="KEGG" id="kng:KNAG_0D02830"/>
<dbReference type="PANTHER" id="PTHR10071:SF281">
    <property type="entry name" value="BOX A-BINDING FACTOR-RELATED"/>
    <property type="match status" value="1"/>
</dbReference>
<dbReference type="InterPro" id="IPR039355">
    <property type="entry name" value="Transcription_factor_GATA"/>
</dbReference>
<dbReference type="CDD" id="cd00202">
    <property type="entry name" value="ZnF_GATA"/>
    <property type="match status" value="1"/>
</dbReference>
<dbReference type="OMA" id="IAQLWDF"/>
<evidence type="ECO:0000256" key="5">
    <source>
        <dbReference type="ARBA" id="ARBA00023242"/>
    </source>
</evidence>
<keyword evidence="5" id="KW-0539">Nucleus</keyword>
<feature type="region of interest" description="Disordered" evidence="7">
    <location>
        <begin position="383"/>
        <end position="413"/>
    </location>
</feature>
<evidence type="ECO:0000256" key="1">
    <source>
        <dbReference type="ARBA" id="ARBA00004123"/>
    </source>
</evidence>
<feature type="compositionally biased region" description="Polar residues" evidence="7">
    <location>
        <begin position="513"/>
        <end position="544"/>
    </location>
</feature>
<reference evidence="9 10" key="1">
    <citation type="journal article" date="2011" name="Proc. Natl. Acad. Sci. U.S.A.">
        <title>Evolutionary erosion of yeast sex chromosomes by mating-type switching accidents.</title>
        <authorList>
            <person name="Gordon J.L."/>
            <person name="Armisen D."/>
            <person name="Proux-Wera E."/>
            <person name="Oheigeartaigh S.S."/>
            <person name="Byrne K.P."/>
            <person name="Wolfe K.H."/>
        </authorList>
    </citation>
    <scope>NUCLEOTIDE SEQUENCE [LARGE SCALE GENOMIC DNA]</scope>
    <source>
        <strain evidence="10">ATCC MYA-139 / BCRC 22969 / CBS 8797 / CCRC 22969 / KCTC 17520 / NBRC 10181 / NCYC 3082</strain>
    </source>
</reference>
<dbReference type="SUPFAM" id="SSF57716">
    <property type="entry name" value="Glucocorticoid receptor-like (DNA-binding domain)"/>
    <property type="match status" value="1"/>
</dbReference>
<proteinExistence type="predicted"/>
<dbReference type="GO" id="GO:0000978">
    <property type="term" value="F:RNA polymerase II cis-regulatory region sequence-specific DNA binding"/>
    <property type="evidence" value="ECO:0007669"/>
    <property type="project" value="EnsemblFungi"/>
</dbReference>
<evidence type="ECO:0000313" key="10">
    <source>
        <dbReference type="Proteomes" id="UP000006310"/>
    </source>
</evidence>
<dbReference type="Gene3D" id="3.30.50.10">
    <property type="entry name" value="Erythroid Transcription Factor GATA-1, subunit A"/>
    <property type="match status" value="1"/>
</dbReference>
<dbReference type="OrthoDB" id="515401at2759"/>
<feature type="compositionally biased region" description="Polar residues" evidence="7">
    <location>
        <begin position="645"/>
        <end position="659"/>
    </location>
</feature>
<keyword evidence="10" id="KW-1185">Reference proteome</keyword>
<dbReference type="RefSeq" id="XP_022464278.1">
    <property type="nucleotide sequence ID" value="XM_022607710.1"/>
</dbReference>
<dbReference type="GO" id="GO:0000981">
    <property type="term" value="F:DNA-binding transcription factor activity, RNA polymerase II-specific"/>
    <property type="evidence" value="ECO:0007669"/>
    <property type="project" value="TreeGrafter"/>
</dbReference>
<dbReference type="HOGENOM" id="CLU_022036_0_0_1"/>
<feature type="region of interest" description="Disordered" evidence="7">
    <location>
        <begin position="1"/>
        <end position="25"/>
    </location>
</feature>
<feature type="compositionally biased region" description="Low complexity" evidence="7">
    <location>
        <begin position="717"/>
        <end position="733"/>
    </location>
</feature>
<gene>
    <name evidence="9" type="primary">KNAG0D02830</name>
    <name evidence="9" type="ordered locus">KNAG_0D02830</name>
</gene>
<feature type="region of interest" description="Disordered" evidence="7">
    <location>
        <begin position="582"/>
        <end position="670"/>
    </location>
</feature>
<dbReference type="AlphaFoldDB" id="J7RY41"/>
<evidence type="ECO:0000256" key="6">
    <source>
        <dbReference type="PROSITE-ProRule" id="PRU00094"/>
    </source>
</evidence>
<comment type="subcellular location">
    <subcellularLocation>
        <location evidence="1">Nucleus</location>
    </subcellularLocation>
</comment>
<dbReference type="GO" id="GO:0008270">
    <property type="term" value="F:zinc ion binding"/>
    <property type="evidence" value="ECO:0007669"/>
    <property type="project" value="UniProtKB-KW"/>
</dbReference>
<feature type="compositionally biased region" description="Polar residues" evidence="7">
    <location>
        <begin position="706"/>
        <end position="716"/>
    </location>
</feature>
<dbReference type="STRING" id="1071383.J7RY41"/>
<feature type="compositionally biased region" description="Low complexity" evidence="7">
    <location>
        <begin position="237"/>
        <end position="250"/>
    </location>
</feature>